<dbReference type="PANTHER" id="PTHR31664">
    <property type="entry name" value="PROTEIN CBG16427"/>
    <property type="match status" value="1"/>
</dbReference>
<keyword evidence="3" id="KW-1185">Reference proteome</keyword>
<dbReference type="EMBL" id="DS985244">
    <property type="protein sequence ID" value="EDV25585.1"/>
    <property type="molecule type" value="Genomic_DNA"/>
</dbReference>
<dbReference type="HOGENOM" id="CLU_128796_1_0_1"/>
<dbReference type="CTD" id="6753337"/>
<organism evidence="2 3">
    <name type="scientific">Trichoplax adhaerens</name>
    <name type="common">Trichoplax reptans</name>
    <dbReference type="NCBI Taxonomy" id="10228"/>
    <lineage>
        <taxon>Eukaryota</taxon>
        <taxon>Metazoa</taxon>
        <taxon>Placozoa</taxon>
        <taxon>Uniplacotomia</taxon>
        <taxon>Trichoplacea</taxon>
        <taxon>Trichoplacidae</taxon>
        <taxon>Trichoplax</taxon>
    </lineage>
</organism>
<dbReference type="eggNOG" id="ENOG502SYVD">
    <property type="taxonomic scope" value="Eukaryota"/>
</dbReference>
<evidence type="ECO:0000259" key="1">
    <source>
        <dbReference type="Pfam" id="PF12680"/>
    </source>
</evidence>
<dbReference type="PANTHER" id="PTHR31664:SF8">
    <property type="entry name" value="DUF4440 DOMAIN-CONTAINING PROTEIN"/>
    <property type="match status" value="1"/>
</dbReference>
<protein>
    <recommendedName>
        <fullName evidence="1">SnoaL-like domain-containing protein</fullName>
    </recommendedName>
</protein>
<dbReference type="GeneID" id="6753337"/>
<dbReference type="PhylomeDB" id="B3RW03"/>
<dbReference type="AlphaFoldDB" id="B3RW03"/>
<evidence type="ECO:0000313" key="3">
    <source>
        <dbReference type="Proteomes" id="UP000009022"/>
    </source>
</evidence>
<dbReference type="InterPro" id="IPR037401">
    <property type="entry name" value="SnoaL-like"/>
</dbReference>
<dbReference type="KEGG" id="tad:TRIADDRAFT_63888"/>
<feature type="domain" description="SnoaL-like" evidence="1">
    <location>
        <begin position="13"/>
        <end position="87"/>
    </location>
</feature>
<proteinExistence type="predicted"/>
<dbReference type="OrthoDB" id="10045313at2759"/>
<dbReference type="InParanoid" id="B3RW03"/>
<dbReference type="RefSeq" id="XP_002111618.1">
    <property type="nucleotide sequence ID" value="XM_002111582.1"/>
</dbReference>
<dbReference type="SUPFAM" id="SSF54427">
    <property type="entry name" value="NTF2-like"/>
    <property type="match status" value="1"/>
</dbReference>
<evidence type="ECO:0000313" key="2">
    <source>
        <dbReference type="EMBL" id="EDV25585.1"/>
    </source>
</evidence>
<gene>
    <name evidence="2" type="ORF">TRIADDRAFT_63888</name>
</gene>
<dbReference type="InterPro" id="IPR032710">
    <property type="entry name" value="NTF2-like_dom_sf"/>
</dbReference>
<accession>B3RW03</accession>
<name>B3RW03_TRIAD</name>
<sequence>MADIKTAIIAAEESYEAAINGTDLDAIVNHYTDDARVLPPGAETISGKEAIKEYFASLAALGIAKSEFVTEECGGEGTHGFLRYSSKLYKEDGSLFEEGKGVVLYSKDSDGTWKIFLDVANSNKQ</sequence>
<dbReference type="Proteomes" id="UP000009022">
    <property type="component" value="Unassembled WGS sequence"/>
</dbReference>
<dbReference type="Gene3D" id="3.10.450.50">
    <property type="match status" value="1"/>
</dbReference>
<dbReference type="OMA" id="WQSINAK"/>
<reference evidence="2 3" key="1">
    <citation type="journal article" date="2008" name="Nature">
        <title>The Trichoplax genome and the nature of placozoans.</title>
        <authorList>
            <person name="Srivastava M."/>
            <person name="Begovic E."/>
            <person name="Chapman J."/>
            <person name="Putnam N.H."/>
            <person name="Hellsten U."/>
            <person name="Kawashima T."/>
            <person name="Kuo A."/>
            <person name="Mitros T."/>
            <person name="Salamov A."/>
            <person name="Carpenter M.L."/>
            <person name="Signorovitch A.Y."/>
            <person name="Moreno M.A."/>
            <person name="Kamm K."/>
            <person name="Grimwood J."/>
            <person name="Schmutz J."/>
            <person name="Shapiro H."/>
            <person name="Grigoriev I.V."/>
            <person name="Buss L.W."/>
            <person name="Schierwater B."/>
            <person name="Dellaporta S.L."/>
            <person name="Rokhsar D.S."/>
        </authorList>
    </citation>
    <scope>NUCLEOTIDE SEQUENCE [LARGE SCALE GENOMIC DNA]</scope>
    <source>
        <strain evidence="2 3">Grell-BS-1999</strain>
    </source>
</reference>
<dbReference type="Pfam" id="PF12680">
    <property type="entry name" value="SnoaL_2"/>
    <property type="match status" value="1"/>
</dbReference>